<keyword evidence="6" id="KW-0560">Oxidoreductase</keyword>
<dbReference type="Gene3D" id="1.10.3460.10">
    <property type="entry name" value="Chlorophyll a/b binding protein domain"/>
    <property type="match status" value="1"/>
</dbReference>
<dbReference type="SUPFAM" id="SSF103511">
    <property type="entry name" value="Chlorophyll a-b binding protein"/>
    <property type="match status" value="1"/>
</dbReference>
<evidence type="ECO:0000256" key="4">
    <source>
        <dbReference type="ARBA" id="ARBA00022640"/>
    </source>
</evidence>
<evidence type="ECO:0000256" key="2">
    <source>
        <dbReference type="ARBA" id="ARBA00007730"/>
    </source>
</evidence>
<evidence type="ECO:0000256" key="1">
    <source>
        <dbReference type="ARBA" id="ARBA00004229"/>
    </source>
</evidence>
<comment type="caution">
    <text evidence="10">The sequence shown here is derived from an EMBL/GenBank/DDBJ whole genome shotgun (WGS) entry which is preliminary data.</text>
</comment>
<evidence type="ECO:0000259" key="9">
    <source>
        <dbReference type="Pfam" id="PF05118"/>
    </source>
</evidence>
<keyword evidence="11" id="KW-1185">Reference proteome</keyword>
<comment type="subcellular location">
    <subcellularLocation>
        <location evidence="1">Plastid</location>
        <location evidence="1">Chloroplast</location>
    </subcellularLocation>
</comment>
<feature type="domain" description="Aspartyl/asparaginy/proline hydroxylase" evidence="9">
    <location>
        <begin position="764"/>
        <end position="887"/>
    </location>
</feature>
<dbReference type="PANTHER" id="PTHR46332:SF5">
    <property type="entry name" value="ASPARTATE BETA-HYDROXYLASE DOMAIN CONTAINING 2"/>
    <property type="match status" value="1"/>
</dbReference>
<feature type="region of interest" description="Disordered" evidence="7">
    <location>
        <begin position="132"/>
        <end position="153"/>
    </location>
</feature>
<dbReference type="EMBL" id="LSRX01000521">
    <property type="protein sequence ID" value="OLP94950.1"/>
    <property type="molecule type" value="Genomic_DNA"/>
</dbReference>
<dbReference type="InterPro" id="IPR027443">
    <property type="entry name" value="IPNS-like_sf"/>
</dbReference>
<keyword evidence="8" id="KW-1133">Transmembrane helix</keyword>
<gene>
    <name evidence="10" type="ORF">AK812_SmicGene22975</name>
</gene>
<evidence type="ECO:0000256" key="5">
    <source>
        <dbReference type="ARBA" id="ARBA00022964"/>
    </source>
</evidence>
<dbReference type="OrthoDB" id="408179at2759"/>
<comment type="similarity">
    <text evidence="2">Belongs to the aspartyl/asparaginyl beta-hydroxylase family.</text>
</comment>
<evidence type="ECO:0000256" key="3">
    <source>
        <dbReference type="ARBA" id="ARBA00022528"/>
    </source>
</evidence>
<dbReference type="Pfam" id="PF05118">
    <property type="entry name" value="Asp_Arg_Hydrox"/>
    <property type="match status" value="1"/>
</dbReference>
<dbReference type="Gene3D" id="2.60.120.330">
    <property type="entry name" value="B-lactam Antibiotic, Isopenicillin N Synthase, Chain"/>
    <property type="match status" value="1"/>
</dbReference>
<dbReference type="InterPro" id="IPR007803">
    <property type="entry name" value="Asp/Arg/Pro-Hydrxlase"/>
</dbReference>
<evidence type="ECO:0000256" key="8">
    <source>
        <dbReference type="SAM" id="Phobius"/>
    </source>
</evidence>
<proteinExistence type="inferred from homology"/>
<accession>A0A1Q9DII5</accession>
<sequence length="970" mass="107518">MVAKVGTDAKEKDVGQKGAVCVPMKSTAGQGARTRIPCFLCRRWFPSPAHLKRHEKQSEYHRAHADKQDEMIHQRKAELKLAVHYLRARAMEMDAELEGQVQNEAMQSQRTLLEMQVRQLLFEYGQAQETIEEYRSHRSSRRRRGPQPPKAVLSQEKQVGRLAFTAAAVSWQGNKEVQEDRPPTEALTHLSNTPMHFHWVVVAAYGFAASAEGWTRGEHADCVAQFPDCIDAIVAQGQPEEAVAYSILQSWLASLYLDGEGGAPSLAEHQGLREGTLQHLLRLAVVAESRPGLALAVAQMLVSFFWWGSTTDADVPRGPSPEVASAALRLQELAVEHAGCYAASAPRDHFLKRSCPWRLRFLLLLGTELGQKMATSMRDLRKAAELLQLTRRRWIQVQELPFFREGANIASSPVAHTVSKGPLSWNQNRDFLPKSVHNPIWPREAWPEFAHFLERHSEVFRTGLAMHNARPTTFTYLQRSYSPNKPMAAVASSVSAGAWGQLKPVIVRPQRCIPVASWSTAQSRTASFAPVVASVVAGAWPIRQRAPTRLPVRAFEDELGVQPPLGFWDPMGFTDDGDLLSYRRRRSVEFKHGRIAMLATMGFMTPEIIGHWPGYISPSLQLKFDDVPNGLLALLVVPALGWAQILIYFGLIEYSAGFEDYRTGTPGDYGWKVLTSDDPEERRRKLNADLANGRLAMARSRIPKPQAPRFEEAQSARDTSGEPRCKSIGQMCVHDALLQADPEGYLFEEVARQQPSEMAPSRAGWVRLDLINGAGFGQLCSLAALRPSCELLASRPEINGNCTAYLAGAALARLLPGSEIKPHFDTHCRLAAHLGLRSVAGASMRVGGEVASWQEGKVLVFDDTFVHSVVHEGLEPRYVLVSWFCHPCDRNFRSRLSSGWLEANPLPGHCGDGGGEPLVEGYGVSSTCWILTWSLLREPKSQGSSFWMATLAASAVIIFLSGFRGICRSA</sequence>
<dbReference type="SUPFAM" id="SSF51197">
    <property type="entry name" value="Clavaminate synthase-like"/>
    <property type="match status" value="1"/>
</dbReference>
<dbReference type="GO" id="GO:0051213">
    <property type="term" value="F:dioxygenase activity"/>
    <property type="evidence" value="ECO:0007669"/>
    <property type="project" value="UniProtKB-KW"/>
</dbReference>
<dbReference type="InterPro" id="IPR022796">
    <property type="entry name" value="Chloroa_b-bind"/>
</dbReference>
<evidence type="ECO:0000256" key="6">
    <source>
        <dbReference type="ARBA" id="ARBA00023002"/>
    </source>
</evidence>
<dbReference type="GO" id="GO:0009507">
    <property type="term" value="C:chloroplast"/>
    <property type="evidence" value="ECO:0007669"/>
    <property type="project" value="UniProtKB-SubCell"/>
</dbReference>
<dbReference type="GO" id="GO:0016020">
    <property type="term" value="C:membrane"/>
    <property type="evidence" value="ECO:0007669"/>
    <property type="project" value="TreeGrafter"/>
</dbReference>
<keyword evidence="8" id="KW-0472">Membrane</keyword>
<protein>
    <submittedName>
        <fullName evidence="10">Caroteno-chlorophyll a-c-binding protein</fullName>
    </submittedName>
</protein>
<dbReference type="InterPro" id="IPR051821">
    <property type="entry name" value="Asp/Asn_beta-hydroxylase"/>
</dbReference>
<organism evidence="10 11">
    <name type="scientific">Symbiodinium microadriaticum</name>
    <name type="common">Dinoflagellate</name>
    <name type="synonym">Zooxanthella microadriatica</name>
    <dbReference type="NCBI Taxonomy" id="2951"/>
    <lineage>
        <taxon>Eukaryota</taxon>
        <taxon>Sar</taxon>
        <taxon>Alveolata</taxon>
        <taxon>Dinophyceae</taxon>
        <taxon>Suessiales</taxon>
        <taxon>Symbiodiniaceae</taxon>
        <taxon>Symbiodinium</taxon>
    </lineage>
</organism>
<evidence type="ECO:0000313" key="11">
    <source>
        <dbReference type="Proteomes" id="UP000186817"/>
    </source>
</evidence>
<name>A0A1Q9DII5_SYMMI</name>
<dbReference type="Proteomes" id="UP000186817">
    <property type="component" value="Unassembled WGS sequence"/>
</dbReference>
<dbReference type="AlphaFoldDB" id="A0A1Q9DII5"/>
<keyword evidence="3" id="KW-0150">Chloroplast</keyword>
<dbReference type="PANTHER" id="PTHR46332">
    <property type="entry name" value="ASPARTATE BETA-HYDROXYLASE DOMAIN-CONTAINING PROTEIN 2"/>
    <property type="match status" value="1"/>
</dbReference>
<keyword evidence="8" id="KW-0812">Transmembrane</keyword>
<evidence type="ECO:0000256" key="7">
    <source>
        <dbReference type="SAM" id="MobiDB-lite"/>
    </source>
</evidence>
<evidence type="ECO:0000313" key="10">
    <source>
        <dbReference type="EMBL" id="OLP94950.1"/>
    </source>
</evidence>
<feature type="transmembrane region" description="Helical" evidence="8">
    <location>
        <begin position="946"/>
        <end position="966"/>
    </location>
</feature>
<keyword evidence="4" id="KW-0934">Plastid</keyword>
<reference evidence="10 11" key="1">
    <citation type="submission" date="2016-02" db="EMBL/GenBank/DDBJ databases">
        <title>Genome analysis of coral dinoflagellate symbionts highlights evolutionary adaptations to a symbiotic lifestyle.</title>
        <authorList>
            <person name="Aranda M."/>
            <person name="Li Y."/>
            <person name="Liew Y.J."/>
            <person name="Baumgarten S."/>
            <person name="Simakov O."/>
            <person name="Wilson M."/>
            <person name="Piel J."/>
            <person name="Ashoor H."/>
            <person name="Bougouffa S."/>
            <person name="Bajic V.B."/>
            <person name="Ryu T."/>
            <person name="Ravasi T."/>
            <person name="Bayer T."/>
            <person name="Micklem G."/>
            <person name="Kim H."/>
            <person name="Bhak J."/>
            <person name="Lajeunesse T.C."/>
            <person name="Voolstra C.R."/>
        </authorList>
    </citation>
    <scope>NUCLEOTIDE SEQUENCE [LARGE SCALE GENOMIC DNA]</scope>
    <source>
        <strain evidence="10 11">CCMP2467</strain>
    </source>
</reference>
<keyword evidence="5" id="KW-0223">Dioxygenase</keyword>
<dbReference type="Pfam" id="PF00504">
    <property type="entry name" value="Chloroa_b-bind"/>
    <property type="match status" value="1"/>
</dbReference>